<dbReference type="PANTHER" id="PTHR13943:SF77">
    <property type="entry name" value="LRAT DOMAIN-CONTAINING PROTEIN"/>
    <property type="match status" value="1"/>
</dbReference>
<dbReference type="GO" id="GO:0016410">
    <property type="term" value="F:N-acyltransferase activity"/>
    <property type="evidence" value="ECO:0007669"/>
    <property type="project" value="TreeGrafter"/>
</dbReference>
<dbReference type="PANTHER" id="PTHR13943">
    <property type="entry name" value="HRAS-LIKE SUPPRESSOR - RELATED"/>
    <property type="match status" value="1"/>
</dbReference>
<dbReference type="InterPro" id="IPR007053">
    <property type="entry name" value="LRAT_dom"/>
</dbReference>
<evidence type="ECO:0000313" key="7">
    <source>
        <dbReference type="Proteomes" id="UP000515163"/>
    </source>
</evidence>
<keyword evidence="5" id="KW-0812">Transmembrane</keyword>
<dbReference type="Pfam" id="PF04970">
    <property type="entry name" value="LRAT"/>
    <property type="match status" value="1"/>
</dbReference>
<keyword evidence="5" id="KW-0472">Membrane</keyword>
<dbReference type="PROSITE" id="PS51934">
    <property type="entry name" value="LRAT"/>
    <property type="match status" value="1"/>
</dbReference>
<dbReference type="GO" id="GO:0005737">
    <property type="term" value="C:cytoplasm"/>
    <property type="evidence" value="ECO:0007669"/>
    <property type="project" value="TreeGrafter"/>
</dbReference>
<dbReference type="GO" id="GO:0008970">
    <property type="term" value="F:phospholipase A1 activity"/>
    <property type="evidence" value="ECO:0007669"/>
    <property type="project" value="TreeGrafter"/>
</dbReference>
<dbReference type="FunCoup" id="A0A6P8HWV2">
    <property type="interactions" value="863"/>
</dbReference>
<comment type="similarity">
    <text evidence="1">Belongs to the H-rev107 family.</text>
</comment>
<keyword evidence="3" id="KW-0378">Hydrolase</keyword>
<feature type="domain" description="LRAT" evidence="6">
    <location>
        <begin position="15"/>
        <end position="129"/>
    </location>
</feature>
<dbReference type="AlphaFoldDB" id="A0A6P8HWV2"/>
<evidence type="ECO:0000256" key="5">
    <source>
        <dbReference type="SAM" id="Phobius"/>
    </source>
</evidence>
<organism evidence="7 8">
    <name type="scientific">Actinia tenebrosa</name>
    <name type="common">Australian red waratah sea anemone</name>
    <dbReference type="NCBI Taxonomy" id="6105"/>
    <lineage>
        <taxon>Eukaryota</taxon>
        <taxon>Metazoa</taxon>
        <taxon>Cnidaria</taxon>
        <taxon>Anthozoa</taxon>
        <taxon>Hexacorallia</taxon>
        <taxon>Actiniaria</taxon>
        <taxon>Actiniidae</taxon>
        <taxon>Actinia</taxon>
    </lineage>
</organism>
<dbReference type="InterPro" id="IPR051496">
    <property type="entry name" value="H-rev107_PLA/AT"/>
</dbReference>
<dbReference type="GO" id="GO:0004623">
    <property type="term" value="F:phospholipase A2 activity"/>
    <property type="evidence" value="ECO:0007669"/>
    <property type="project" value="TreeGrafter"/>
</dbReference>
<evidence type="ECO:0000256" key="4">
    <source>
        <dbReference type="ARBA" id="ARBA00023098"/>
    </source>
</evidence>
<dbReference type="GO" id="GO:0070292">
    <property type="term" value="P:N-acylphosphatidylethanolamine metabolic process"/>
    <property type="evidence" value="ECO:0007669"/>
    <property type="project" value="TreeGrafter"/>
</dbReference>
<keyword evidence="4" id="KW-0443">Lipid metabolism</keyword>
<feature type="transmembrane region" description="Helical" evidence="5">
    <location>
        <begin position="133"/>
        <end position="150"/>
    </location>
</feature>
<evidence type="ECO:0000256" key="1">
    <source>
        <dbReference type="ARBA" id="ARBA00007824"/>
    </source>
</evidence>
<dbReference type="Gene3D" id="3.90.1720.10">
    <property type="entry name" value="endopeptidase domain like (from Nostoc punctiforme)"/>
    <property type="match status" value="1"/>
</dbReference>
<dbReference type="KEGG" id="aten:116293804"/>
<keyword evidence="7" id="KW-1185">Reference proteome</keyword>
<dbReference type="RefSeq" id="XP_031557145.1">
    <property type="nucleotide sequence ID" value="XM_031701285.1"/>
</dbReference>
<dbReference type="InParanoid" id="A0A6P8HWV2"/>
<protein>
    <submittedName>
        <fullName evidence="8">Phospholipase A and acyltransferase 3-like</fullName>
    </submittedName>
</protein>
<evidence type="ECO:0000256" key="2">
    <source>
        <dbReference type="ARBA" id="ARBA00022679"/>
    </source>
</evidence>
<dbReference type="Proteomes" id="UP000515163">
    <property type="component" value="Unplaced"/>
</dbReference>
<gene>
    <name evidence="8" type="primary">LOC116293804</name>
</gene>
<name>A0A6P8HWV2_ACTTE</name>
<evidence type="ECO:0000259" key="6">
    <source>
        <dbReference type="PROSITE" id="PS51934"/>
    </source>
</evidence>
<evidence type="ECO:0000313" key="8">
    <source>
        <dbReference type="RefSeq" id="XP_031557145.1"/>
    </source>
</evidence>
<keyword evidence="5" id="KW-1133">Transmembrane helix</keyword>
<reference evidence="8" key="1">
    <citation type="submission" date="2025-08" db="UniProtKB">
        <authorList>
            <consortium name="RefSeq"/>
        </authorList>
    </citation>
    <scope>IDENTIFICATION</scope>
    <source>
        <tissue evidence="8">Tentacle</tissue>
    </source>
</reference>
<proteinExistence type="inferred from homology"/>
<dbReference type="OrthoDB" id="5977436at2759"/>
<dbReference type="GeneID" id="116293804"/>
<sequence>MSEDSCPGKPGDLVVFIREKGLYRHYAVNVGDGYIIHATSVSDEPVGSCICTSSKMAKIKKEKYSHFKKQGNEVRVEDGSWKGKPPLPVEKIIMRAKSQVGRSIFYSILSNNCEHFARWCRYGEESSDQAKNLGIGLVVLGLALVGYFWSRK</sequence>
<evidence type="ECO:0000256" key="3">
    <source>
        <dbReference type="ARBA" id="ARBA00022801"/>
    </source>
</evidence>
<accession>A0A6P8HWV2</accession>
<keyword evidence="2" id="KW-0808">Transferase</keyword>